<evidence type="ECO:0000313" key="2">
    <source>
        <dbReference type="Proteomes" id="UP000660554"/>
    </source>
</evidence>
<accession>A0ABQ3NP25</accession>
<evidence type="ECO:0008006" key="3">
    <source>
        <dbReference type="Google" id="ProtNLM"/>
    </source>
</evidence>
<reference evidence="2" key="1">
    <citation type="submission" date="2020-09" db="EMBL/GenBank/DDBJ databases">
        <title>Whole genome shotgun sequence of Streptomyces cinnamonensis NBRC 15873.</title>
        <authorList>
            <person name="Komaki H."/>
            <person name="Tamura T."/>
        </authorList>
    </citation>
    <scope>NUCLEOTIDE SEQUENCE [LARGE SCALE GENOMIC DNA]</scope>
    <source>
        <strain evidence="2">NBRC 15873</strain>
    </source>
</reference>
<comment type="caution">
    <text evidence="1">The sequence shown here is derived from an EMBL/GenBank/DDBJ whole genome shotgun (WGS) entry which is preliminary data.</text>
</comment>
<dbReference type="RefSeq" id="WP_053626804.1">
    <property type="nucleotide sequence ID" value="NZ_BMRU01000084.1"/>
</dbReference>
<gene>
    <name evidence="1" type="ORF">Scinn_39550</name>
</gene>
<dbReference type="Proteomes" id="UP000660554">
    <property type="component" value="Unassembled WGS sequence"/>
</dbReference>
<evidence type="ECO:0000313" key="1">
    <source>
        <dbReference type="EMBL" id="GHI14492.1"/>
    </source>
</evidence>
<protein>
    <recommendedName>
        <fullName evidence="3">SMODS and SLOG-associating 2TM effector domain-containing protein</fullName>
    </recommendedName>
</protein>
<proteinExistence type="predicted"/>
<dbReference type="GeneID" id="86952114"/>
<sequence>MALGALCGLAAHLVLAPARHVHHPQQAVADLYSAMSWRLNRFAELLDGEDCDTAQLRHWRRDWRGLAADCDRLRTAIHAEMENNRLHPHELEETPFHAVKLASQSDTRTLITEGLSNWFLDQLH</sequence>
<dbReference type="EMBL" id="BNDV01000008">
    <property type="protein sequence ID" value="GHI14492.1"/>
    <property type="molecule type" value="Genomic_DNA"/>
</dbReference>
<name>A0ABQ3NP25_STRVG</name>
<keyword evidence="2" id="KW-1185">Reference proteome</keyword>
<organism evidence="1 2">
    <name type="scientific">Streptomyces virginiae</name>
    <name type="common">Streptomyces cinnamonensis</name>
    <dbReference type="NCBI Taxonomy" id="1961"/>
    <lineage>
        <taxon>Bacteria</taxon>
        <taxon>Bacillati</taxon>
        <taxon>Actinomycetota</taxon>
        <taxon>Actinomycetes</taxon>
        <taxon>Kitasatosporales</taxon>
        <taxon>Streptomycetaceae</taxon>
        <taxon>Streptomyces</taxon>
    </lineage>
</organism>